<evidence type="ECO:0000313" key="2">
    <source>
        <dbReference type="EMBL" id="KAJ7214863.1"/>
    </source>
</evidence>
<feature type="region of interest" description="Disordered" evidence="1">
    <location>
        <begin position="752"/>
        <end position="831"/>
    </location>
</feature>
<feature type="region of interest" description="Disordered" evidence="1">
    <location>
        <begin position="903"/>
        <end position="925"/>
    </location>
</feature>
<dbReference type="AlphaFoldDB" id="A0AAD6VJL0"/>
<feature type="compositionally biased region" description="Low complexity" evidence="1">
    <location>
        <begin position="789"/>
        <end position="801"/>
    </location>
</feature>
<feature type="compositionally biased region" description="Low complexity" evidence="1">
    <location>
        <begin position="619"/>
        <end position="637"/>
    </location>
</feature>
<feature type="region of interest" description="Disordered" evidence="1">
    <location>
        <begin position="983"/>
        <end position="1119"/>
    </location>
</feature>
<feature type="region of interest" description="Disordered" evidence="1">
    <location>
        <begin position="613"/>
        <end position="653"/>
    </location>
</feature>
<keyword evidence="3" id="KW-1185">Reference proteome</keyword>
<dbReference type="EMBL" id="JARJCW010000018">
    <property type="protein sequence ID" value="KAJ7214863.1"/>
    <property type="molecule type" value="Genomic_DNA"/>
</dbReference>
<evidence type="ECO:0000256" key="1">
    <source>
        <dbReference type="SAM" id="MobiDB-lite"/>
    </source>
</evidence>
<name>A0AAD6VJL0_9AGAR</name>
<feature type="compositionally biased region" description="Basic and acidic residues" evidence="1">
    <location>
        <begin position="809"/>
        <end position="818"/>
    </location>
</feature>
<feature type="compositionally biased region" description="Basic and acidic residues" evidence="1">
    <location>
        <begin position="1067"/>
        <end position="1087"/>
    </location>
</feature>
<evidence type="ECO:0000313" key="3">
    <source>
        <dbReference type="Proteomes" id="UP001219525"/>
    </source>
</evidence>
<sequence>MSSLLLPAISLPDSFATITSTTGDTTDATHLTVPGTASSTGATAGTGESSLPTTGAATTHAAPATSTMGYKGKALRSWPQLPPEVIRLIATHYLQVVSNTTPLPAGWDSPFGFPRRLVPFQERMIYLAVRDTRDMEVIMSVCPKWGEAIEAHNFWNGALSVFDPQRNFDHYGWITVPQPSSQHSSAAPPPAVRATPYRHFRNLLIYSCLPCRLNAPRMVYGLGMARRSWETPRLGHISVCKEHYDRRRARWCAVCLKDGDIARASRHEALRMAREELARAEHAVAHLPRWSPDLDEAAMMAAMQARQAAYDAVMRAQRAEEEGTHFDGGVADNEDEDVFPGVHATCRACRAEWLWRFALLATGVARDPAAVRMGLPVPASALDPVVPGSEPLTTLGCTTAAVGVFNPLDSLVRAAVSAFLELGEGSVNQVLTVAGERAWLRTETRWTELMGQALAARRFNSGGGGAFIAEQPLGWVQPEPTRRRERSVSPESVDGDDHDVRRASQTDVYANNAANAAAYARAGYTTSTDEYDVDEEYEDDSEADDEYEDEEAELAAALEMNVKEMALGDWARGRVLDGAWVAPADAYYGVRVAAFDNPESSVQAVHPVAWAISPPGSPPSNSTSSPTLSTPSATTETTETRHPGPPTQPPPTSALAEAAHTAHIRQMRTVLLPPLRNIVRRVVVECALDADEACMDAHAPRPLDPAMRAARMTLADVVRELREEEGVWFDGVDWSERRRNARLAAAAAAAAQAEVEATSSVRTESEDGRSRGDGSDDSSEAMTPQMSDTSPALSTSTLGTTPSPPPPGETRKDKDRDAQAQQQMLREMRGRQPTIAVMPVLNQPRMLHPIPYVPETIAHLPPYSLEALRAVWREACAPLYHCRCSICERAMAAAQAAQGANPAKAAPSAPLPAKDTTTTTYPDGPWVVQIPAEDEPDAGHGAESVVSLVENENDHPGHGDEMYEGYREADGKLVIPLDGVEMEREEDEEALWDDAVVSEWGGSSEGDGEEEEEAKYALGPTPAAWVAGAGTGRKRSVDELEPDADSRDADGSRGGTPPKRARTLEPLAKRRSEEVESRPVVKRRSEELEGAEPDTAGNKRARVKEGDATSRRTATPSRV</sequence>
<proteinExistence type="predicted"/>
<reference evidence="2" key="1">
    <citation type="submission" date="2023-03" db="EMBL/GenBank/DDBJ databases">
        <title>Massive genome expansion in bonnet fungi (Mycena s.s.) driven by repeated elements and novel gene families across ecological guilds.</title>
        <authorList>
            <consortium name="Lawrence Berkeley National Laboratory"/>
            <person name="Harder C.B."/>
            <person name="Miyauchi S."/>
            <person name="Viragh M."/>
            <person name="Kuo A."/>
            <person name="Thoen E."/>
            <person name="Andreopoulos B."/>
            <person name="Lu D."/>
            <person name="Skrede I."/>
            <person name="Drula E."/>
            <person name="Henrissat B."/>
            <person name="Morin E."/>
            <person name="Kohler A."/>
            <person name="Barry K."/>
            <person name="LaButti K."/>
            <person name="Morin E."/>
            <person name="Salamov A."/>
            <person name="Lipzen A."/>
            <person name="Mereny Z."/>
            <person name="Hegedus B."/>
            <person name="Baldrian P."/>
            <person name="Stursova M."/>
            <person name="Weitz H."/>
            <person name="Taylor A."/>
            <person name="Grigoriev I.V."/>
            <person name="Nagy L.G."/>
            <person name="Martin F."/>
            <person name="Kauserud H."/>
        </authorList>
    </citation>
    <scope>NUCLEOTIDE SEQUENCE</scope>
    <source>
        <strain evidence="2">9144</strain>
    </source>
</reference>
<feature type="region of interest" description="Disordered" evidence="1">
    <location>
        <begin position="471"/>
        <end position="499"/>
    </location>
</feature>
<accession>A0AAD6VJL0</accession>
<gene>
    <name evidence="2" type="ORF">GGX14DRAFT_696527</name>
</gene>
<feature type="compositionally biased region" description="Acidic residues" evidence="1">
    <location>
        <begin position="983"/>
        <end position="992"/>
    </location>
</feature>
<feature type="region of interest" description="Disordered" evidence="1">
    <location>
        <begin position="22"/>
        <end position="63"/>
    </location>
</feature>
<organism evidence="2 3">
    <name type="scientific">Mycena pura</name>
    <dbReference type="NCBI Taxonomy" id="153505"/>
    <lineage>
        <taxon>Eukaryota</taxon>
        <taxon>Fungi</taxon>
        <taxon>Dikarya</taxon>
        <taxon>Basidiomycota</taxon>
        <taxon>Agaricomycotina</taxon>
        <taxon>Agaricomycetes</taxon>
        <taxon>Agaricomycetidae</taxon>
        <taxon>Agaricales</taxon>
        <taxon>Marasmiineae</taxon>
        <taxon>Mycenaceae</taxon>
        <taxon>Mycena</taxon>
    </lineage>
</organism>
<feature type="compositionally biased region" description="Low complexity" evidence="1">
    <location>
        <begin position="903"/>
        <end position="913"/>
    </location>
</feature>
<protein>
    <submittedName>
        <fullName evidence="2">Uncharacterized protein</fullName>
    </submittedName>
</protein>
<comment type="caution">
    <text evidence="2">The sequence shown here is derived from an EMBL/GenBank/DDBJ whole genome shotgun (WGS) entry which is preliminary data.</text>
</comment>
<dbReference type="Proteomes" id="UP001219525">
    <property type="component" value="Unassembled WGS sequence"/>
</dbReference>
<feature type="compositionally biased region" description="Basic and acidic residues" evidence="1">
    <location>
        <begin position="763"/>
        <end position="774"/>
    </location>
</feature>
<feature type="compositionally biased region" description="Pro residues" evidence="1">
    <location>
        <begin position="643"/>
        <end position="652"/>
    </location>
</feature>